<dbReference type="InterPro" id="IPR036286">
    <property type="entry name" value="LexA/Signal_pep-like_sf"/>
</dbReference>
<dbReference type="SUPFAM" id="SSF51306">
    <property type="entry name" value="LexA/Signal peptidase"/>
    <property type="match status" value="1"/>
</dbReference>
<dbReference type="Gene3D" id="2.10.109.10">
    <property type="entry name" value="Umud Fragment, subunit A"/>
    <property type="match status" value="1"/>
</dbReference>
<name>D5EFD3_AMICL</name>
<reference evidence="3 4" key="1">
    <citation type="journal article" date="2010" name="Stand. Genomic Sci.">
        <title>Complete genome sequence of Aminobacterium colombiense type strain (ALA-1).</title>
        <authorList>
            <person name="Chertkov O."/>
            <person name="Sikorski J."/>
            <person name="Brambilla E."/>
            <person name="Lapidus A."/>
            <person name="Copeland A."/>
            <person name="Glavina Del Rio T."/>
            <person name="Nolan M."/>
            <person name="Lucas S."/>
            <person name="Tice H."/>
            <person name="Cheng J.F."/>
            <person name="Han C."/>
            <person name="Detter J.C."/>
            <person name="Bruce D."/>
            <person name="Tapia R."/>
            <person name="Goodwin L."/>
            <person name="Pitluck S."/>
            <person name="Liolios K."/>
            <person name="Ivanova N."/>
            <person name="Mavromatis K."/>
            <person name="Ovchinnikova G."/>
            <person name="Pati A."/>
            <person name="Chen A."/>
            <person name="Palaniappan K."/>
            <person name="Land M."/>
            <person name="Hauser L."/>
            <person name="Chang Y.J."/>
            <person name="Jeffries C.D."/>
            <person name="Spring S."/>
            <person name="Rohde M."/>
            <person name="Goker M."/>
            <person name="Bristow J."/>
            <person name="Eisen J.A."/>
            <person name="Markowitz V."/>
            <person name="Hugenholtz P."/>
            <person name="Kyrpides N.C."/>
            <person name="Klenk H.P."/>
        </authorList>
    </citation>
    <scope>NUCLEOTIDE SEQUENCE [LARGE SCALE GENOMIC DNA]</scope>
    <source>
        <strain evidence="4">DSM 12261 / ALA-1</strain>
    </source>
</reference>
<evidence type="ECO:0000313" key="4">
    <source>
        <dbReference type="Proteomes" id="UP000002366"/>
    </source>
</evidence>
<dbReference type="HOGENOM" id="CLU_1155215_0_0_0"/>
<dbReference type="InterPro" id="IPR001387">
    <property type="entry name" value="Cro/C1-type_HTH"/>
</dbReference>
<dbReference type="STRING" id="572547.Amico_1142"/>
<dbReference type="AlphaFoldDB" id="D5EFD3"/>
<evidence type="ECO:0000313" key="3">
    <source>
        <dbReference type="EMBL" id="ADE57265.1"/>
    </source>
</evidence>
<protein>
    <submittedName>
        <fullName evidence="3">Transcriptional regulator, XRE family</fullName>
    </submittedName>
</protein>
<dbReference type="SMART" id="SM00530">
    <property type="entry name" value="HTH_XRE"/>
    <property type="match status" value="1"/>
</dbReference>
<dbReference type="PROSITE" id="PS50943">
    <property type="entry name" value="HTH_CROC1"/>
    <property type="match status" value="1"/>
</dbReference>
<organism evidence="3 4">
    <name type="scientific">Aminobacterium colombiense (strain DSM 12261 / ALA-1)</name>
    <dbReference type="NCBI Taxonomy" id="572547"/>
    <lineage>
        <taxon>Bacteria</taxon>
        <taxon>Thermotogati</taxon>
        <taxon>Synergistota</taxon>
        <taxon>Synergistia</taxon>
        <taxon>Synergistales</taxon>
        <taxon>Aminobacteriaceae</taxon>
        <taxon>Aminobacterium</taxon>
    </lineage>
</organism>
<dbReference type="PANTHER" id="PTHR46558">
    <property type="entry name" value="TRACRIPTIONAL REGULATORY PROTEIN-RELATED-RELATED"/>
    <property type="match status" value="1"/>
</dbReference>
<dbReference type="Pfam" id="PF00717">
    <property type="entry name" value="Peptidase_S24"/>
    <property type="match status" value="1"/>
</dbReference>
<dbReference type="RefSeq" id="WP_013048528.1">
    <property type="nucleotide sequence ID" value="NC_014011.1"/>
</dbReference>
<proteinExistence type="predicted"/>
<keyword evidence="1" id="KW-0238">DNA-binding</keyword>
<keyword evidence="4" id="KW-1185">Reference proteome</keyword>
<dbReference type="PANTHER" id="PTHR46558:SF11">
    <property type="entry name" value="HTH-TYPE TRANSCRIPTIONAL REGULATOR XRE"/>
    <property type="match status" value="1"/>
</dbReference>
<dbReference type="InterPro" id="IPR039418">
    <property type="entry name" value="LexA-like"/>
</dbReference>
<accession>D5EFD3</accession>
<dbReference type="Proteomes" id="UP000002366">
    <property type="component" value="Chromosome"/>
</dbReference>
<dbReference type="eggNOG" id="COG2932">
    <property type="taxonomic scope" value="Bacteria"/>
</dbReference>
<dbReference type="InterPro" id="IPR010982">
    <property type="entry name" value="Lambda_DNA-bd_dom_sf"/>
</dbReference>
<dbReference type="GO" id="GO:0003677">
    <property type="term" value="F:DNA binding"/>
    <property type="evidence" value="ECO:0007669"/>
    <property type="project" value="UniProtKB-KW"/>
</dbReference>
<evidence type="ECO:0000256" key="1">
    <source>
        <dbReference type="ARBA" id="ARBA00023125"/>
    </source>
</evidence>
<evidence type="ECO:0000259" key="2">
    <source>
        <dbReference type="PROSITE" id="PS50943"/>
    </source>
</evidence>
<gene>
    <name evidence="3" type="ordered locus">Amico_1142</name>
</gene>
<dbReference type="Pfam" id="PF01381">
    <property type="entry name" value="HTH_3"/>
    <property type="match status" value="1"/>
</dbReference>
<dbReference type="CDD" id="cd00093">
    <property type="entry name" value="HTH_XRE"/>
    <property type="match status" value="1"/>
</dbReference>
<dbReference type="eggNOG" id="COG1476">
    <property type="taxonomic scope" value="Bacteria"/>
</dbReference>
<dbReference type="InterPro" id="IPR015927">
    <property type="entry name" value="Peptidase_S24_S26A/B/C"/>
</dbReference>
<feature type="domain" description="HTH cro/C1-type" evidence="2">
    <location>
        <begin position="7"/>
        <end position="61"/>
    </location>
</feature>
<dbReference type="EMBL" id="CP001997">
    <property type="protein sequence ID" value="ADE57265.1"/>
    <property type="molecule type" value="Genomic_DNA"/>
</dbReference>
<sequence>MISGEEIRRLRKAKGWTQQQLADNVGVAKTTIVDWEKDRYFPTGENVHKLSRSLEVSIAYLMGETDNPIQIGKDNIFKDYDLIPVALISPEQTACCGAGMIDMDTTCEPEKILVLSRREIGEYDPNRPPYAIHTDGVSMEGFGIPSGSVVFINPREHLESFDVCLICYYGRLAIKKVIFKPNGNFEIFSDSEDDNREISKEEFDSGLFEIRGKVIAIHSTPGHGRF</sequence>
<dbReference type="Gene3D" id="1.10.260.40">
    <property type="entry name" value="lambda repressor-like DNA-binding domains"/>
    <property type="match status" value="1"/>
</dbReference>
<dbReference type="SUPFAM" id="SSF47413">
    <property type="entry name" value="lambda repressor-like DNA-binding domains"/>
    <property type="match status" value="1"/>
</dbReference>
<dbReference type="KEGG" id="aco:Amico_1142"/>
<dbReference type="CDD" id="cd06529">
    <property type="entry name" value="S24_LexA-like"/>
    <property type="match status" value="1"/>
</dbReference>